<dbReference type="Pfam" id="PF23472">
    <property type="entry name" value="LysM2_CERK1_LYK3_4_5"/>
    <property type="match status" value="1"/>
</dbReference>
<dbReference type="InterPro" id="IPR056562">
    <property type="entry name" value="LysM2_CERK1_LYK3_4_5"/>
</dbReference>
<feature type="transmembrane region" description="Helical" evidence="2">
    <location>
        <begin position="271"/>
        <end position="294"/>
    </location>
</feature>
<dbReference type="PANTHER" id="PTHR45927">
    <property type="entry name" value="LYSM-DOMAIN RECEPTOR-LIKE KINASE-RELATED"/>
    <property type="match status" value="1"/>
</dbReference>
<feature type="region of interest" description="Disordered" evidence="1">
    <location>
        <begin position="479"/>
        <end position="503"/>
    </location>
</feature>
<feature type="signal peptide" evidence="3">
    <location>
        <begin position="1"/>
        <end position="24"/>
    </location>
</feature>
<evidence type="ECO:0000256" key="2">
    <source>
        <dbReference type="SAM" id="Phobius"/>
    </source>
</evidence>
<gene>
    <name evidence="5" type="ORF">L1049_024548</name>
</gene>
<protein>
    <recommendedName>
        <fullName evidence="4">Protein kinase domain-containing protein</fullName>
    </recommendedName>
</protein>
<keyword evidence="2" id="KW-0812">Transmembrane</keyword>
<dbReference type="InterPro" id="IPR056563">
    <property type="entry name" value="LysM3_LYK4_5"/>
</dbReference>
<keyword evidence="6" id="KW-1185">Reference proteome</keyword>
<dbReference type="Pfam" id="PF23473">
    <property type="entry name" value="LysM3_LYK4_5"/>
    <property type="match status" value="1"/>
</dbReference>
<organism evidence="5 6">
    <name type="scientific">Liquidambar formosana</name>
    <name type="common">Formosan gum</name>
    <dbReference type="NCBI Taxonomy" id="63359"/>
    <lineage>
        <taxon>Eukaryota</taxon>
        <taxon>Viridiplantae</taxon>
        <taxon>Streptophyta</taxon>
        <taxon>Embryophyta</taxon>
        <taxon>Tracheophyta</taxon>
        <taxon>Spermatophyta</taxon>
        <taxon>Magnoliopsida</taxon>
        <taxon>eudicotyledons</taxon>
        <taxon>Gunneridae</taxon>
        <taxon>Pentapetalae</taxon>
        <taxon>Saxifragales</taxon>
        <taxon>Altingiaceae</taxon>
        <taxon>Liquidambar</taxon>
    </lineage>
</organism>
<evidence type="ECO:0000259" key="4">
    <source>
        <dbReference type="PROSITE" id="PS50011"/>
    </source>
</evidence>
<dbReference type="PROSITE" id="PS50011">
    <property type="entry name" value="PROTEIN_KINASE_DOM"/>
    <property type="match status" value="1"/>
</dbReference>
<proteinExistence type="predicted"/>
<dbReference type="Pfam" id="PF07714">
    <property type="entry name" value="PK_Tyr_Ser-Thr"/>
    <property type="match status" value="1"/>
</dbReference>
<sequence length="558" mass="62299">MFIMDLFLLSLFTSFCCLSSSLNAQQGYSGNSVLNCGNSDATGPSPAFLYTCNGEKQHCQTFLIFKSQPPYNSVSTIANLTSSDPFSLAHINNISSFTILPPDKEVIVPVNCSCSGQYYQANTSYVIPSRSDTYFTIAKNTYQGLSSCNALVRENVYNALSLLPGLELQVPLRCACPTRNQTADGTKFLLTYLVSWGNDVPNISERFNVSTKSVAYANGFSQENPTLYPFTTLLIPLATEPSSSQTIIHYPPPVSSPISPNQKIRKSKEKLYVGIGIGTSLAVLCCVLFTVFWHHKKQKDELARKDKEGKNKLTLPEDILFGVFKLYKFEEIETATENFRINNRLSGSVYRGVLGGEVLAIKRMSQDVSKEANILKKINHFNLISLYGVCEHHGVFYLVYEYMENGYLRDWLSKKNCPAVQSWDYRLQIALDVANGLHYLHNFTDPAYVHKDINSSNVLLNRDLRAKIANFSLAKSAEGGENENSLTRERSCLHPGQRRNPTIRSSIVSDGWRKCKSRAWSSHRSKSASNVPDGTCTSYGKTKCSLPRTRTSKQTKHG</sequence>
<name>A0AAP0RVE6_LIQFO</name>
<dbReference type="SUPFAM" id="SSF56112">
    <property type="entry name" value="Protein kinase-like (PK-like)"/>
    <property type="match status" value="1"/>
</dbReference>
<dbReference type="AlphaFoldDB" id="A0AAP0RVE6"/>
<evidence type="ECO:0000313" key="5">
    <source>
        <dbReference type="EMBL" id="KAK9285357.1"/>
    </source>
</evidence>
<keyword evidence="3" id="KW-0732">Signal</keyword>
<evidence type="ECO:0000256" key="1">
    <source>
        <dbReference type="SAM" id="MobiDB-lite"/>
    </source>
</evidence>
<comment type="caution">
    <text evidence="5">The sequence shown here is derived from an EMBL/GenBank/DDBJ whole genome shotgun (WGS) entry which is preliminary data.</text>
</comment>
<reference evidence="5 6" key="1">
    <citation type="journal article" date="2024" name="Plant J.">
        <title>Genome sequences and population genomics reveal climatic adaptation and genomic divergence between two closely related sweetgum species.</title>
        <authorList>
            <person name="Xu W.Q."/>
            <person name="Ren C.Q."/>
            <person name="Zhang X.Y."/>
            <person name="Comes H.P."/>
            <person name="Liu X.H."/>
            <person name="Li Y.G."/>
            <person name="Kettle C.J."/>
            <person name="Jalonen R."/>
            <person name="Gaisberger H."/>
            <person name="Ma Y.Z."/>
            <person name="Qiu Y.X."/>
        </authorList>
    </citation>
    <scope>NUCLEOTIDE SEQUENCE [LARGE SCALE GENOMIC DNA]</scope>
    <source>
        <strain evidence="5">Hangzhou</strain>
    </source>
</reference>
<dbReference type="InterPro" id="IPR001245">
    <property type="entry name" value="Ser-Thr/Tyr_kinase_cat_dom"/>
</dbReference>
<feature type="domain" description="Protein kinase" evidence="4">
    <location>
        <begin position="335"/>
        <end position="558"/>
    </location>
</feature>
<feature type="chain" id="PRO_5042944313" description="Protein kinase domain-containing protein" evidence="3">
    <location>
        <begin position="25"/>
        <end position="558"/>
    </location>
</feature>
<keyword evidence="2" id="KW-0472">Membrane</keyword>
<evidence type="ECO:0000313" key="6">
    <source>
        <dbReference type="Proteomes" id="UP001415857"/>
    </source>
</evidence>
<dbReference type="Gene3D" id="1.10.510.10">
    <property type="entry name" value="Transferase(Phosphotransferase) domain 1"/>
    <property type="match status" value="1"/>
</dbReference>
<dbReference type="GO" id="GO:0005524">
    <property type="term" value="F:ATP binding"/>
    <property type="evidence" value="ECO:0007669"/>
    <property type="project" value="InterPro"/>
</dbReference>
<dbReference type="InterPro" id="IPR011009">
    <property type="entry name" value="Kinase-like_dom_sf"/>
</dbReference>
<accession>A0AAP0RVE6</accession>
<dbReference type="GO" id="GO:0004672">
    <property type="term" value="F:protein kinase activity"/>
    <property type="evidence" value="ECO:0007669"/>
    <property type="project" value="InterPro"/>
</dbReference>
<dbReference type="InterPro" id="IPR000719">
    <property type="entry name" value="Prot_kinase_dom"/>
</dbReference>
<dbReference type="EMBL" id="JBBPBK010000005">
    <property type="protein sequence ID" value="KAK9285357.1"/>
    <property type="molecule type" value="Genomic_DNA"/>
</dbReference>
<dbReference type="Proteomes" id="UP001415857">
    <property type="component" value="Unassembled WGS sequence"/>
</dbReference>
<dbReference type="Pfam" id="PF23446">
    <property type="entry name" value="LysM1_NFP_LYK"/>
    <property type="match status" value="1"/>
</dbReference>
<dbReference type="InterPro" id="IPR056561">
    <property type="entry name" value="NFP_LYK_LysM1"/>
</dbReference>
<keyword evidence="2" id="KW-1133">Transmembrane helix</keyword>
<evidence type="ECO:0000256" key="3">
    <source>
        <dbReference type="SAM" id="SignalP"/>
    </source>
</evidence>
<dbReference type="InterPro" id="IPR052611">
    <property type="entry name" value="Plant_RLK_LysM"/>
</dbReference>
<dbReference type="PANTHER" id="PTHR45927:SF5">
    <property type="entry name" value="PROTEIN KINASE DOMAIN-CONTAINING PROTEIN"/>
    <property type="match status" value="1"/>
</dbReference>